<feature type="region of interest" description="Disordered" evidence="1">
    <location>
        <begin position="145"/>
        <end position="215"/>
    </location>
</feature>
<keyword evidence="2" id="KW-0812">Transmembrane</keyword>
<evidence type="ECO:0000256" key="2">
    <source>
        <dbReference type="SAM" id="Phobius"/>
    </source>
</evidence>
<accession>A0A346Y5H4</accession>
<proteinExistence type="predicted"/>
<evidence type="ECO:0000313" key="3">
    <source>
        <dbReference type="EMBL" id="AXV09721.1"/>
    </source>
</evidence>
<name>A0A346Y5H4_9ACTN</name>
<dbReference type="Gene3D" id="3.10.350.10">
    <property type="entry name" value="LysM domain"/>
    <property type="match status" value="1"/>
</dbReference>
<reference evidence="3 4" key="1">
    <citation type="submission" date="2018-09" db="EMBL/GenBank/DDBJ databases">
        <title>Complete genome sequence of Euzebya sp. DY32-46 isolated from seawater of Pacific Ocean.</title>
        <authorList>
            <person name="Xu L."/>
            <person name="Wu Y.-H."/>
            <person name="Xu X.-W."/>
        </authorList>
    </citation>
    <scope>NUCLEOTIDE SEQUENCE [LARGE SCALE GENOMIC DNA]</scope>
    <source>
        <strain evidence="3 4">DY32-46</strain>
    </source>
</reference>
<feature type="compositionally biased region" description="Acidic residues" evidence="1">
    <location>
        <begin position="200"/>
        <end position="211"/>
    </location>
</feature>
<evidence type="ECO:0000313" key="4">
    <source>
        <dbReference type="Proteomes" id="UP000264006"/>
    </source>
</evidence>
<keyword evidence="2" id="KW-1133">Transmembrane helix</keyword>
<evidence type="ECO:0000256" key="1">
    <source>
        <dbReference type="SAM" id="MobiDB-lite"/>
    </source>
</evidence>
<dbReference type="CDD" id="cd00118">
    <property type="entry name" value="LysM"/>
    <property type="match status" value="1"/>
</dbReference>
<keyword evidence="4" id="KW-1185">Reference proteome</keyword>
<feature type="transmembrane region" description="Helical" evidence="2">
    <location>
        <begin position="39"/>
        <end position="61"/>
    </location>
</feature>
<feature type="compositionally biased region" description="Pro residues" evidence="1">
    <location>
        <begin position="145"/>
        <end position="160"/>
    </location>
</feature>
<dbReference type="Proteomes" id="UP000264006">
    <property type="component" value="Chromosome"/>
</dbReference>
<gene>
    <name evidence="3" type="ORF">DVS28_a5065</name>
</gene>
<dbReference type="InterPro" id="IPR018392">
    <property type="entry name" value="LysM"/>
</dbReference>
<dbReference type="AlphaFoldDB" id="A0A346Y5H4"/>
<evidence type="ECO:0008006" key="5">
    <source>
        <dbReference type="Google" id="ProtNLM"/>
    </source>
</evidence>
<dbReference type="InterPro" id="IPR036779">
    <property type="entry name" value="LysM_dom_sf"/>
</dbReference>
<organism evidence="3 4">
    <name type="scientific">Euzebya pacifica</name>
    <dbReference type="NCBI Taxonomy" id="1608957"/>
    <lineage>
        <taxon>Bacteria</taxon>
        <taxon>Bacillati</taxon>
        <taxon>Actinomycetota</taxon>
        <taxon>Nitriliruptoria</taxon>
        <taxon>Euzebyales</taxon>
    </lineage>
</organism>
<protein>
    <recommendedName>
        <fullName evidence="5">LysM domain-containing protein</fullName>
    </recommendedName>
</protein>
<dbReference type="EMBL" id="CP031165">
    <property type="protein sequence ID" value="AXV09721.1"/>
    <property type="molecule type" value="Genomic_DNA"/>
</dbReference>
<dbReference type="KEGG" id="euz:DVS28_a5065"/>
<keyword evidence="2" id="KW-0472">Membrane</keyword>
<sequence length="287" mass="29198">MVQVAATAWLVGLAAPEVTAALAEPATLADATAGVLTRLLLLGATPLASAWLLVITLVDLVMAVRGGGVRRVAPHWVRRVVDQALGTVLLVGVMAGPATAVTPADLPMALSEVSPDFSEPGLRSLADLSEEAVDADSAVMGTIPPGPWALPVPPLEPPVRPTDSAPGPTTEPVHPDTVDPAVDDATGEGSPAAGTAAPDTADEGAPDEADAGADPGVHVVAPGENLWVIARAHLLADGQPAPRDAEVHAYWTRLIHDNLSTLRSGDANLIHPGERLVLPSTAEAAQP</sequence>